<dbReference type="AlphaFoldDB" id="A0A6J7V2X4"/>
<dbReference type="EMBL" id="CAFBQX010000003">
    <property type="protein sequence ID" value="CAB5072439.1"/>
    <property type="molecule type" value="Genomic_DNA"/>
</dbReference>
<evidence type="ECO:0000259" key="1">
    <source>
        <dbReference type="Pfam" id="PF01370"/>
    </source>
</evidence>
<organism evidence="10">
    <name type="scientific">freshwater metagenome</name>
    <dbReference type="NCBI Taxonomy" id="449393"/>
    <lineage>
        <taxon>unclassified sequences</taxon>
        <taxon>metagenomes</taxon>
        <taxon>ecological metagenomes</taxon>
    </lineage>
</organism>
<dbReference type="EMBL" id="CAEZXO010000004">
    <property type="protein sequence ID" value="CAB4693296.1"/>
    <property type="molecule type" value="Genomic_DNA"/>
</dbReference>
<dbReference type="EMBL" id="CAEZYM010000001">
    <property type="protein sequence ID" value="CAB4716949.1"/>
    <property type="molecule type" value="Genomic_DNA"/>
</dbReference>
<dbReference type="Pfam" id="PF01370">
    <property type="entry name" value="Epimerase"/>
    <property type="match status" value="1"/>
</dbReference>
<dbReference type="EMBL" id="CAFBOC010000001">
    <property type="protein sequence ID" value="CAB4968195.1"/>
    <property type="molecule type" value="Genomic_DNA"/>
</dbReference>
<reference evidence="10" key="1">
    <citation type="submission" date="2020-05" db="EMBL/GenBank/DDBJ databases">
        <authorList>
            <person name="Chiriac C."/>
            <person name="Salcher M."/>
            <person name="Ghai R."/>
            <person name="Kavagutti S V."/>
        </authorList>
    </citation>
    <scope>NUCLEOTIDE SEQUENCE</scope>
</reference>
<evidence type="ECO:0000313" key="2">
    <source>
        <dbReference type="EMBL" id="CAB4335888.1"/>
    </source>
</evidence>
<dbReference type="EMBL" id="CAFBNH010000001">
    <property type="protein sequence ID" value="CAB4933833.1"/>
    <property type="molecule type" value="Genomic_DNA"/>
</dbReference>
<feature type="domain" description="NAD-dependent epimerase/dehydratase" evidence="1">
    <location>
        <begin position="2"/>
        <end position="196"/>
    </location>
</feature>
<evidence type="ECO:0000313" key="10">
    <source>
        <dbReference type="EMBL" id="CAB5072439.1"/>
    </source>
</evidence>
<proteinExistence type="predicted"/>
<evidence type="ECO:0000313" key="3">
    <source>
        <dbReference type="EMBL" id="CAB4693296.1"/>
    </source>
</evidence>
<gene>
    <name evidence="3" type="ORF">UFOPK2510_00839</name>
    <name evidence="4" type="ORF">UFOPK2718_00191</name>
    <name evidence="5" type="ORF">UFOPK2936_00713</name>
    <name evidence="6" type="ORF">UFOPK3174_00579</name>
    <name evidence="7" type="ORF">UFOPK3328_00044</name>
    <name evidence="8" type="ORF">UFOPK3779_00044</name>
    <name evidence="9" type="ORF">UFOPK3913_00070</name>
    <name evidence="2" type="ORF">UFOPK4107_00595</name>
    <name evidence="10" type="ORF">UFOPK4403_00783</name>
</gene>
<evidence type="ECO:0000313" key="7">
    <source>
        <dbReference type="EMBL" id="CAB4855254.1"/>
    </source>
</evidence>
<name>A0A6J7V2X4_9ZZZZ</name>
<dbReference type="EMBL" id="CAESAE010000003">
    <property type="protein sequence ID" value="CAB4335888.1"/>
    <property type="molecule type" value="Genomic_DNA"/>
</dbReference>
<dbReference type="EMBL" id="CAFBLD010000001">
    <property type="protein sequence ID" value="CAB4855254.1"/>
    <property type="molecule type" value="Genomic_DNA"/>
</dbReference>
<evidence type="ECO:0000313" key="6">
    <source>
        <dbReference type="EMBL" id="CAB4826415.1"/>
    </source>
</evidence>
<evidence type="ECO:0000313" key="8">
    <source>
        <dbReference type="EMBL" id="CAB4933833.1"/>
    </source>
</evidence>
<evidence type="ECO:0000313" key="9">
    <source>
        <dbReference type="EMBL" id="CAB4968195.1"/>
    </source>
</evidence>
<sequence>MIVIMGNSGNLGSALISHFGESALGIGHLFFKDWWKVNEKKEIERFLTGFRSPNNSILIASGLLDPKFTEEEMLRVNFFLPRNVIEVARELNWRVVTFGTISETFQGHVSPYLRSKQALGEYLLSSTTVGDVATHVRLHTLYGGGRPKPYMFLGQILNSLLSREPLKMTQGKQLREYHDVNDDALAIDHILNSGRKGVIDLSHGQPITLRKLAEHVFLRFDSSELLSVGLLPEPIAENYDRIFQKEAPYLDVEFRTSLEAIGDYLELIMKKGFESKDESQTKF</sequence>
<dbReference type="Gene3D" id="3.40.50.720">
    <property type="entry name" value="NAD(P)-binding Rossmann-like Domain"/>
    <property type="match status" value="1"/>
</dbReference>
<dbReference type="EMBL" id="CAFABH010000007">
    <property type="protein sequence ID" value="CAB4826415.1"/>
    <property type="molecule type" value="Genomic_DNA"/>
</dbReference>
<dbReference type="SUPFAM" id="SSF51735">
    <property type="entry name" value="NAD(P)-binding Rossmann-fold domains"/>
    <property type="match status" value="1"/>
</dbReference>
<dbReference type="InterPro" id="IPR036291">
    <property type="entry name" value="NAD(P)-bd_dom_sf"/>
</dbReference>
<protein>
    <submittedName>
        <fullName evidence="10">Unannotated protein</fullName>
    </submittedName>
</protein>
<dbReference type="EMBL" id="CAEZZW010000003">
    <property type="protein sequence ID" value="CAB4778559.1"/>
    <property type="molecule type" value="Genomic_DNA"/>
</dbReference>
<evidence type="ECO:0000313" key="4">
    <source>
        <dbReference type="EMBL" id="CAB4716949.1"/>
    </source>
</evidence>
<dbReference type="InterPro" id="IPR001509">
    <property type="entry name" value="Epimerase_deHydtase"/>
</dbReference>
<evidence type="ECO:0000313" key="5">
    <source>
        <dbReference type="EMBL" id="CAB4778559.1"/>
    </source>
</evidence>
<accession>A0A6J7V2X4</accession>